<dbReference type="PANTHER" id="PTHR24359">
    <property type="entry name" value="SERINE/THREONINE-PROTEIN KINASE SBK1"/>
    <property type="match status" value="1"/>
</dbReference>
<dbReference type="Pfam" id="PF00069">
    <property type="entry name" value="Pkinase"/>
    <property type="match status" value="1"/>
</dbReference>
<evidence type="ECO:0000313" key="4">
    <source>
        <dbReference type="Proteomes" id="UP001302321"/>
    </source>
</evidence>
<dbReference type="EMBL" id="MU866221">
    <property type="protein sequence ID" value="KAK4175753.1"/>
    <property type="molecule type" value="Genomic_DNA"/>
</dbReference>
<keyword evidence="3" id="KW-0808">Transferase</keyword>
<feature type="region of interest" description="Disordered" evidence="1">
    <location>
        <begin position="635"/>
        <end position="662"/>
    </location>
</feature>
<dbReference type="SMART" id="SM00220">
    <property type="entry name" value="S_TKc"/>
    <property type="match status" value="1"/>
</dbReference>
<evidence type="ECO:0000256" key="1">
    <source>
        <dbReference type="SAM" id="MobiDB-lite"/>
    </source>
</evidence>
<comment type="caution">
    <text evidence="3">The sequence shown here is derived from an EMBL/GenBank/DDBJ whole genome shotgun (WGS) entry which is preliminary data.</text>
</comment>
<accession>A0AAN6W698</accession>
<name>A0AAN6W698_9PEZI</name>
<evidence type="ECO:0000313" key="3">
    <source>
        <dbReference type="EMBL" id="KAK4175753.1"/>
    </source>
</evidence>
<protein>
    <submittedName>
        <fullName evidence="3">Kinase-like domain-containing protein</fullName>
    </submittedName>
</protein>
<organism evidence="3 4">
    <name type="scientific">Triangularia setosa</name>
    <dbReference type="NCBI Taxonomy" id="2587417"/>
    <lineage>
        <taxon>Eukaryota</taxon>
        <taxon>Fungi</taxon>
        <taxon>Dikarya</taxon>
        <taxon>Ascomycota</taxon>
        <taxon>Pezizomycotina</taxon>
        <taxon>Sordariomycetes</taxon>
        <taxon>Sordariomycetidae</taxon>
        <taxon>Sordariales</taxon>
        <taxon>Podosporaceae</taxon>
        <taxon>Triangularia</taxon>
    </lineage>
</organism>
<dbReference type="PROSITE" id="PS50011">
    <property type="entry name" value="PROTEIN_KINASE_DOM"/>
    <property type="match status" value="1"/>
</dbReference>
<gene>
    <name evidence="3" type="ORF">QBC36DRAFT_189095</name>
</gene>
<evidence type="ECO:0000259" key="2">
    <source>
        <dbReference type="PROSITE" id="PS50011"/>
    </source>
</evidence>
<dbReference type="GO" id="GO:0005524">
    <property type="term" value="F:ATP binding"/>
    <property type="evidence" value="ECO:0007669"/>
    <property type="project" value="InterPro"/>
</dbReference>
<reference evidence="3" key="1">
    <citation type="journal article" date="2023" name="Mol. Phylogenet. Evol.">
        <title>Genome-scale phylogeny and comparative genomics of the fungal order Sordariales.</title>
        <authorList>
            <person name="Hensen N."/>
            <person name="Bonometti L."/>
            <person name="Westerberg I."/>
            <person name="Brannstrom I.O."/>
            <person name="Guillou S."/>
            <person name="Cros-Aarteil S."/>
            <person name="Calhoun S."/>
            <person name="Haridas S."/>
            <person name="Kuo A."/>
            <person name="Mondo S."/>
            <person name="Pangilinan J."/>
            <person name="Riley R."/>
            <person name="LaButti K."/>
            <person name="Andreopoulos B."/>
            <person name="Lipzen A."/>
            <person name="Chen C."/>
            <person name="Yan M."/>
            <person name="Daum C."/>
            <person name="Ng V."/>
            <person name="Clum A."/>
            <person name="Steindorff A."/>
            <person name="Ohm R.A."/>
            <person name="Martin F."/>
            <person name="Silar P."/>
            <person name="Natvig D.O."/>
            <person name="Lalanne C."/>
            <person name="Gautier V."/>
            <person name="Ament-Velasquez S.L."/>
            <person name="Kruys A."/>
            <person name="Hutchinson M.I."/>
            <person name="Powell A.J."/>
            <person name="Barry K."/>
            <person name="Miller A.N."/>
            <person name="Grigoriev I.V."/>
            <person name="Debuchy R."/>
            <person name="Gladieux P."/>
            <person name="Hiltunen Thoren M."/>
            <person name="Johannesson H."/>
        </authorList>
    </citation>
    <scope>NUCLEOTIDE SEQUENCE</scope>
    <source>
        <strain evidence="3">CBS 892.96</strain>
    </source>
</reference>
<reference evidence="3" key="2">
    <citation type="submission" date="2023-05" db="EMBL/GenBank/DDBJ databases">
        <authorList>
            <consortium name="Lawrence Berkeley National Laboratory"/>
            <person name="Steindorff A."/>
            <person name="Hensen N."/>
            <person name="Bonometti L."/>
            <person name="Westerberg I."/>
            <person name="Brannstrom I.O."/>
            <person name="Guillou S."/>
            <person name="Cros-Aarteil S."/>
            <person name="Calhoun S."/>
            <person name="Haridas S."/>
            <person name="Kuo A."/>
            <person name="Mondo S."/>
            <person name="Pangilinan J."/>
            <person name="Riley R."/>
            <person name="Labutti K."/>
            <person name="Andreopoulos B."/>
            <person name="Lipzen A."/>
            <person name="Chen C."/>
            <person name="Yanf M."/>
            <person name="Daum C."/>
            <person name="Ng V."/>
            <person name="Clum A."/>
            <person name="Ohm R."/>
            <person name="Martin F."/>
            <person name="Silar P."/>
            <person name="Natvig D."/>
            <person name="Lalanne C."/>
            <person name="Gautier V."/>
            <person name="Ament-Velasquez S.L."/>
            <person name="Kruys A."/>
            <person name="Hutchinson M.I."/>
            <person name="Powell A.J."/>
            <person name="Barry K."/>
            <person name="Miller A.N."/>
            <person name="Grigoriev I.V."/>
            <person name="Debuchy R."/>
            <person name="Gladieux P."/>
            <person name="Thoren M.H."/>
            <person name="Johannesson H."/>
        </authorList>
    </citation>
    <scope>NUCLEOTIDE SEQUENCE</scope>
    <source>
        <strain evidence="3">CBS 892.96</strain>
    </source>
</reference>
<keyword evidence="4" id="KW-1185">Reference proteome</keyword>
<dbReference type="AlphaFoldDB" id="A0AAN6W698"/>
<dbReference type="Gene3D" id="1.10.510.10">
    <property type="entry name" value="Transferase(Phosphotransferase) domain 1"/>
    <property type="match status" value="1"/>
</dbReference>
<dbReference type="InterPro" id="IPR000719">
    <property type="entry name" value="Prot_kinase_dom"/>
</dbReference>
<dbReference type="Proteomes" id="UP001302321">
    <property type="component" value="Unassembled WGS sequence"/>
</dbReference>
<dbReference type="PANTHER" id="PTHR24359:SF37">
    <property type="entry name" value="PROTEIN KINASE DOMAIN-CONTAINING PROTEIN"/>
    <property type="match status" value="1"/>
</dbReference>
<dbReference type="GO" id="GO:0004674">
    <property type="term" value="F:protein serine/threonine kinase activity"/>
    <property type="evidence" value="ECO:0007669"/>
    <property type="project" value="TreeGrafter"/>
</dbReference>
<dbReference type="InterPro" id="IPR011009">
    <property type="entry name" value="Kinase-like_dom_sf"/>
</dbReference>
<keyword evidence="3" id="KW-0418">Kinase</keyword>
<sequence length="662" mass="76610">MFVKHTIFDRIICPERVLQVVSKLKCYRRLSDQERMEVAKDIYFGTENGRRPSCRRLLAALIWIDSEAVEYIKDLMYEGMSDDCLPLLVVDYKKYLLDCRHPEHTHPTINKFGGRRLGPRRQLTAFFQTLMAPYIRWEEGGLHCHYVMKGGGPLPIQVQSKIHDEGDFGEVYKVKIDPGDRHFTPEKPTDFFALKKLKQHMDPQDPTPADTHAKEFDLEIRSLIFAESRAERLLGPTDEYTKNHLIQLLATFEVYDSNNPNLEPTFYMLFDWADGNLKQFWKENSHNAKNPVHCGWMIEQFYRLAKALQCVHNERQLILRSGRTDSNVFGRHGDIKPSNLLFFQGRRRDGQDILVMGDFGMGRMHSKGSKSKQPASERRATVTYEAPEFELKDGTVSPKTDIFSLGCVYLEYVTWLLMDYNVLDAFADARTEEDIYGFESDTFYNVSKYRDFPRLKKGVKNWIQKLRDHPDCVEVIGELLEIIEKDMLNPDQHTRANSEELAHKLGAVWRKWQRKDSLYGERHWRDSEIVSAATDTQDPGAATLAFQVAQELLWRHRTNRASQKNSACKINARLGMPAVAETHLVPPITDDSDGGLEPELGFTLKRSKTLVFTAEPELQGSSDSDADKFEREMQVEATHDVRGKRSIHTFVTEDERHRKKRK</sequence>
<dbReference type="SUPFAM" id="SSF56112">
    <property type="entry name" value="Protein kinase-like (PK-like)"/>
    <property type="match status" value="1"/>
</dbReference>
<proteinExistence type="predicted"/>
<feature type="domain" description="Protein kinase" evidence="2">
    <location>
        <begin position="157"/>
        <end position="506"/>
    </location>
</feature>